<gene>
    <name evidence="2" type="ORF">LENED_000648</name>
</gene>
<evidence type="ECO:0000256" key="1">
    <source>
        <dbReference type="SAM" id="MobiDB-lite"/>
    </source>
</evidence>
<evidence type="ECO:0000313" key="2">
    <source>
        <dbReference type="EMBL" id="GAV99205.1"/>
    </source>
</evidence>
<dbReference type="OrthoDB" id="3191896at2759"/>
<comment type="caution">
    <text evidence="2">The sequence shown here is derived from an EMBL/GenBank/DDBJ whole genome shotgun (WGS) entry which is preliminary data.</text>
</comment>
<proteinExistence type="predicted"/>
<reference evidence="2 3" key="2">
    <citation type="submission" date="2017-02" db="EMBL/GenBank/DDBJ databases">
        <title>A genome survey and senescence transcriptome analysis in Lentinula edodes.</title>
        <authorList>
            <person name="Sakamoto Y."/>
            <person name="Nakade K."/>
            <person name="Sato S."/>
            <person name="Yoshida Y."/>
            <person name="Miyazaki K."/>
            <person name="Natsume S."/>
            <person name="Konno N."/>
        </authorList>
    </citation>
    <scope>NUCLEOTIDE SEQUENCE [LARGE SCALE GENOMIC DNA]</scope>
    <source>
        <strain evidence="2 3">NBRC 111202</strain>
    </source>
</reference>
<name>A0A1Q3DWA8_LENED</name>
<protein>
    <submittedName>
        <fullName evidence="2">Uncharacterized protein</fullName>
    </submittedName>
</protein>
<dbReference type="AlphaFoldDB" id="A0A1Q3DWA8"/>
<evidence type="ECO:0000313" key="3">
    <source>
        <dbReference type="Proteomes" id="UP000188533"/>
    </source>
</evidence>
<accession>A0A1Q3DWA8</accession>
<keyword evidence="3" id="KW-1185">Reference proteome</keyword>
<feature type="region of interest" description="Disordered" evidence="1">
    <location>
        <begin position="52"/>
        <end position="88"/>
    </location>
</feature>
<feature type="compositionally biased region" description="Pro residues" evidence="1">
    <location>
        <begin position="78"/>
        <end position="88"/>
    </location>
</feature>
<sequence>MDPPDSLEKIFQRVEEESQRRAEVENGVLAVSEDKNIAEEIAKPLPIDVQRLSSLKSRRRGSVSITRFGQLADDTSPKDPPANSPPTTPTTIITALAAQSPFYQSQILNNSHESIGSHASDNEGFHAEDDNHVTQVHRIAARQTLSRAVGSFLPRRLSRARSRPVIEDSDGTLVIGVSVQAATATVEESSPAESHLPSTTVTVGASLAPKLHSKESMSSLKSTSSNSNWASNNTWVAKAKDFTKKLRRKSGQPLTQSTT</sequence>
<reference evidence="2 3" key="1">
    <citation type="submission" date="2016-08" db="EMBL/GenBank/DDBJ databases">
        <authorList>
            <consortium name="Lentinula edodes genome sequencing consortium"/>
            <person name="Sakamoto Y."/>
            <person name="Nakade K."/>
            <person name="Sato S."/>
            <person name="Yoshida Y."/>
            <person name="Miyazaki K."/>
            <person name="Natsume S."/>
            <person name="Konno N."/>
        </authorList>
    </citation>
    <scope>NUCLEOTIDE SEQUENCE [LARGE SCALE GENOMIC DNA]</scope>
    <source>
        <strain evidence="2 3">NBRC 111202</strain>
    </source>
</reference>
<organism evidence="2 3">
    <name type="scientific">Lentinula edodes</name>
    <name type="common">Shiitake mushroom</name>
    <name type="synonym">Lentinus edodes</name>
    <dbReference type="NCBI Taxonomy" id="5353"/>
    <lineage>
        <taxon>Eukaryota</taxon>
        <taxon>Fungi</taxon>
        <taxon>Dikarya</taxon>
        <taxon>Basidiomycota</taxon>
        <taxon>Agaricomycotina</taxon>
        <taxon>Agaricomycetes</taxon>
        <taxon>Agaricomycetidae</taxon>
        <taxon>Agaricales</taxon>
        <taxon>Marasmiineae</taxon>
        <taxon>Omphalotaceae</taxon>
        <taxon>Lentinula</taxon>
    </lineage>
</organism>
<dbReference type="Proteomes" id="UP000188533">
    <property type="component" value="Unassembled WGS sequence"/>
</dbReference>
<dbReference type="EMBL" id="BDGU01000012">
    <property type="protein sequence ID" value="GAV99205.1"/>
    <property type="molecule type" value="Genomic_DNA"/>
</dbReference>
<dbReference type="STRING" id="5353.A0A1Q3DWA8"/>